<dbReference type="AlphaFoldDB" id="A0A8J3C3Q5"/>
<reference evidence="2" key="1">
    <citation type="journal article" date="2014" name="Int. J. Syst. Evol. Microbiol.">
        <title>Complete genome sequence of Corynebacterium casei LMG S-19264T (=DSM 44701T), isolated from a smear-ripened cheese.</title>
        <authorList>
            <consortium name="US DOE Joint Genome Institute (JGI-PGF)"/>
            <person name="Walter F."/>
            <person name="Albersmeier A."/>
            <person name="Kalinowski J."/>
            <person name="Ruckert C."/>
        </authorList>
    </citation>
    <scope>NUCLEOTIDE SEQUENCE</scope>
    <source>
        <strain evidence="2">CGMCC 4.7299</strain>
    </source>
</reference>
<name>A0A8J3C3Q5_9ACTN</name>
<keyword evidence="3" id="KW-1185">Reference proteome</keyword>
<dbReference type="EMBL" id="BMMX01000040">
    <property type="protein sequence ID" value="GGL13242.1"/>
    <property type="molecule type" value="Genomic_DNA"/>
</dbReference>
<evidence type="ECO:0000313" key="3">
    <source>
        <dbReference type="Proteomes" id="UP000656042"/>
    </source>
</evidence>
<evidence type="ECO:0000313" key="2">
    <source>
        <dbReference type="EMBL" id="GGL13242.1"/>
    </source>
</evidence>
<dbReference type="Proteomes" id="UP000656042">
    <property type="component" value="Unassembled WGS sequence"/>
</dbReference>
<feature type="region of interest" description="Disordered" evidence="1">
    <location>
        <begin position="1"/>
        <end position="20"/>
    </location>
</feature>
<feature type="compositionally biased region" description="Basic and acidic residues" evidence="1">
    <location>
        <begin position="31"/>
        <end position="46"/>
    </location>
</feature>
<evidence type="ECO:0000256" key="1">
    <source>
        <dbReference type="SAM" id="MobiDB-lite"/>
    </source>
</evidence>
<organism evidence="2 3">
    <name type="scientific">Mangrovihabitans endophyticus</name>
    <dbReference type="NCBI Taxonomy" id="1751298"/>
    <lineage>
        <taxon>Bacteria</taxon>
        <taxon>Bacillati</taxon>
        <taxon>Actinomycetota</taxon>
        <taxon>Actinomycetes</taxon>
        <taxon>Micromonosporales</taxon>
        <taxon>Micromonosporaceae</taxon>
        <taxon>Mangrovihabitans</taxon>
    </lineage>
</organism>
<feature type="region of interest" description="Disordered" evidence="1">
    <location>
        <begin position="31"/>
        <end position="51"/>
    </location>
</feature>
<protein>
    <submittedName>
        <fullName evidence="2">Uncharacterized protein</fullName>
    </submittedName>
</protein>
<proteinExistence type="predicted"/>
<accession>A0A8J3C3Q5</accession>
<reference evidence="2" key="2">
    <citation type="submission" date="2020-09" db="EMBL/GenBank/DDBJ databases">
        <authorList>
            <person name="Sun Q."/>
            <person name="Zhou Y."/>
        </authorList>
    </citation>
    <scope>NUCLEOTIDE SEQUENCE</scope>
    <source>
        <strain evidence="2">CGMCC 4.7299</strain>
    </source>
</reference>
<gene>
    <name evidence="2" type="ORF">GCM10012284_54910</name>
</gene>
<sequence length="104" mass="10751">MPNGGGRAGRPSTISTRVASGRVEAVRDVLARTANPEEPREVRVSRPSDALAAQRATTSTLGGLILGLAAKRRQIRGQVGGLAGLYPAVRASRLPPTEALATPT</sequence>
<comment type="caution">
    <text evidence="2">The sequence shown here is derived from an EMBL/GenBank/DDBJ whole genome shotgun (WGS) entry which is preliminary data.</text>
</comment>